<keyword evidence="4 13" id="KW-0479">Metal-binding</keyword>
<evidence type="ECO:0000256" key="4">
    <source>
        <dbReference type="ARBA" id="ARBA00022723"/>
    </source>
</evidence>
<evidence type="ECO:0000256" key="12">
    <source>
        <dbReference type="ARBA" id="ARBA00029354"/>
    </source>
</evidence>
<dbReference type="CDD" id="cd16962">
    <property type="entry name" value="RuvC"/>
    <property type="match status" value="1"/>
</dbReference>
<proteinExistence type="inferred from homology"/>
<dbReference type="PROSITE" id="PS01321">
    <property type="entry name" value="RUVC"/>
    <property type="match status" value="1"/>
</dbReference>
<keyword evidence="6 13" id="KW-0227">DNA damage</keyword>
<evidence type="ECO:0000256" key="9">
    <source>
        <dbReference type="ARBA" id="ARBA00023125"/>
    </source>
</evidence>
<dbReference type="PRINTS" id="PR00696">
    <property type="entry name" value="RSOLVASERUVC"/>
</dbReference>
<dbReference type="GO" id="GO:0006281">
    <property type="term" value="P:DNA repair"/>
    <property type="evidence" value="ECO:0007669"/>
    <property type="project" value="UniProtKB-UniRule"/>
</dbReference>
<dbReference type="GO" id="GO:0048476">
    <property type="term" value="C:Holliday junction resolvase complex"/>
    <property type="evidence" value="ECO:0007669"/>
    <property type="project" value="UniProtKB-UniRule"/>
</dbReference>
<evidence type="ECO:0000256" key="3">
    <source>
        <dbReference type="ARBA" id="ARBA00022722"/>
    </source>
</evidence>
<comment type="similarity">
    <text evidence="1 13">Belongs to the RuvC family.</text>
</comment>
<keyword evidence="9 13" id="KW-0238">DNA-binding</keyword>
<dbReference type="Gene3D" id="3.30.420.10">
    <property type="entry name" value="Ribonuclease H-like superfamily/Ribonuclease H"/>
    <property type="match status" value="1"/>
</dbReference>
<dbReference type="GO" id="GO:0008821">
    <property type="term" value="F:crossover junction DNA endonuclease activity"/>
    <property type="evidence" value="ECO:0007669"/>
    <property type="project" value="UniProtKB-UniRule"/>
</dbReference>
<evidence type="ECO:0000313" key="15">
    <source>
        <dbReference type="EMBL" id="GHO45435.1"/>
    </source>
</evidence>
<comment type="caution">
    <text evidence="15">The sequence shown here is derived from an EMBL/GenBank/DDBJ whole genome shotgun (WGS) entry which is preliminary data.</text>
</comment>
<dbReference type="InterPro" id="IPR012337">
    <property type="entry name" value="RNaseH-like_sf"/>
</dbReference>
<comment type="subunit">
    <text evidence="13">Homodimer which binds Holliday junction (HJ) DNA. The HJ becomes 2-fold symmetrical on binding to RuvC with unstacked arms; it has a different conformation from HJ DNA in complex with RuvA. In the full resolvosome a probable DNA-RuvA(4)-RuvB(12)-RuvC(2) complex forms which resolves the HJ.</text>
</comment>
<evidence type="ECO:0000256" key="13">
    <source>
        <dbReference type="HAMAP-Rule" id="MF_00034"/>
    </source>
</evidence>
<dbReference type="InterPro" id="IPR036397">
    <property type="entry name" value="RNaseH_sf"/>
</dbReference>
<comment type="cofactor">
    <cofactor evidence="13">
        <name>Mg(2+)</name>
        <dbReference type="ChEBI" id="CHEBI:18420"/>
    </cofactor>
    <text evidence="13">Binds 2 Mg(2+) ion per subunit.</text>
</comment>
<dbReference type="EC" id="3.1.21.10" evidence="13 14"/>
<keyword evidence="7 13" id="KW-0378">Hydrolase</keyword>
<evidence type="ECO:0000256" key="14">
    <source>
        <dbReference type="NCBIfam" id="TIGR00228"/>
    </source>
</evidence>
<evidence type="ECO:0000313" key="16">
    <source>
        <dbReference type="Proteomes" id="UP000612362"/>
    </source>
</evidence>
<feature type="active site" evidence="13">
    <location>
        <position position="80"/>
    </location>
</feature>
<dbReference type="NCBIfam" id="TIGR00228">
    <property type="entry name" value="ruvC"/>
    <property type="match status" value="1"/>
</dbReference>
<dbReference type="GO" id="GO:0005737">
    <property type="term" value="C:cytoplasm"/>
    <property type="evidence" value="ECO:0007669"/>
    <property type="project" value="UniProtKB-SubCell"/>
</dbReference>
<dbReference type="PANTHER" id="PTHR30194:SF3">
    <property type="entry name" value="CROSSOVER JUNCTION ENDODEOXYRIBONUCLEASE RUVC"/>
    <property type="match status" value="1"/>
</dbReference>
<dbReference type="InterPro" id="IPR002176">
    <property type="entry name" value="X-over_junc_endoDNase_RuvC"/>
</dbReference>
<keyword evidence="10 13" id="KW-0233">DNA recombination</keyword>
<gene>
    <name evidence="13 15" type="primary">ruvC</name>
    <name evidence="15" type="ORF">KSX_35980</name>
</gene>
<dbReference type="PANTHER" id="PTHR30194">
    <property type="entry name" value="CROSSOVER JUNCTION ENDODEOXYRIBONUCLEASE RUVC"/>
    <property type="match status" value="1"/>
</dbReference>
<dbReference type="FunFam" id="3.30.420.10:FF:000002">
    <property type="entry name" value="Crossover junction endodeoxyribonuclease RuvC"/>
    <property type="match status" value="1"/>
</dbReference>
<comment type="function">
    <text evidence="13">The RuvA-RuvB-RuvC complex processes Holliday junction (HJ) DNA during genetic recombination and DNA repair. Endonuclease that resolves HJ intermediates. Cleaves cruciform DNA by making single-stranded nicks across the HJ at symmetrical positions within the homologous arms, yielding a 5'-phosphate and a 3'-hydroxyl group; requires a central core of homology in the junction. The consensus cleavage sequence is 5'-(A/T)TT(C/G)-3'. Cleavage occurs on the 3'-side of the TT dinucleotide at the point of strand exchange. HJ branch migration catalyzed by RuvA-RuvB allows RuvC to scan DNA until it finds its consensus sequence, where it cleaves and resolves the cruciform DNA.</text>
</comment>
<dbReference type="AlphaFoldDB" id="A0A8J3I277"/>
<comment type="subcellular location">
    <subcellularLocation>
        <location evidence="13">Cytoplasm</location>
    </subcellularLocation>
</comment>
<evidence type="ECO:0000256" key="7">
    <source>
        <dbReference type="ARBA" id="ARBA00022801"/>
    </source>
</evidence>
<keyword evidence="5 13" id="KW-0255">Endonuclease</keyword>
<feature type="binding site" evidence="13">
    <location>
        <position position="20"/>
    </location>
    <ligand>
        <name>Mg(2+)</name>
        <dbReference type="ChEBI" id="CHEBI:18420"/>
        <label>1</label>
    </ligand>
</feature>
<dbReference type="GO" id="GO:0000287">
    <property type="term" value="F:magnesium ion binding"/>
    <property type="evidence" value="ECO:0007669"/>
    <property type="project" value="UniProtKB-UniRule"/>
</dbReference>
<dbReference type="GO" id="GO:0003677">
    <property type="term" value="F:DNA binding"/>
    <property type="evidence" value="ECO:0007669"/>
    <property type="project" value="UniProtKB-KW"/>
</dbReference>
<feature type="active site" evidence="13">
    <location>
        <position position="20"/>
    </location>
</feature>
<evidence type="ECO:0000256" key="8">
    <source>
        <dbReference type="ARBA" id="ARBA00022842"/>
    </source>
</evidence>
<comment type="catalytic activity">
    <reaction evidence="12 13">
        <text>Endonucleolytic cleavage at a junction such as a reciprocal single-stranded crossover between two homologous DNA duplexes (Holliday junction).</text>
        <dbReference type="EC" id="3.1.21.10"/>
    </reaction>
</comment>
<feature type="binding site" evidence="13">
    <location>
        <position position="153"/>
    </location>
    <ligand>
        <name>Mg(2+)</name>
        <dbReference type="ChEBI" id="CHEBI:18420"/>
        <label>1</label>
    </ligand>
</feature>
<reference evidence="15" key="1">
    <citation type="submission" date="2020-10" db="EMBL/GenBank/DDBJ databases">
        <title>Taxonomic study of unclassified bacteria belonging to the class Ktedonobacteria.</title>
        <authorList>
            <person name="Yabe S."/>
            <person name="Wang C.M."/>
            <person name="Zheng Y."/>
            <person name="Sakai Y."/>
            <person name="Cavaletti L."/>
            <person name="Monciardini P."/>
            <person name="Donadio S."/>
        </authorList>
    </citation>
    <scope>NUCLEOTIDE SEQUENCE</scope>
    <source>
        <strain evidence="15">SOSP1-1</strain>
    </source>
</reference>
<dbReference type="GO" id="GO:0006310">
    <property type="term" value="P:DNA recombination"/>
    <property type="evidence" value="ECO:0007669"/>
    <property type="project" value="UniProtKB-UniRule"/>
</dbReference>
<keyword evidence="3 13" id="KW-0540">Nuclease</keyword>
<organism evidence="15 16">
    <name type="scientific">Ktedonospora formicarum</name>
    <dbReference type="NCBI Taxonomy" id="2778364"/>
    <lineage>
        <taxon>Bacteria</taxon>
        <taxon>Bacillati</taxon>
        <taxon>Chloroflexota</taxon>
        <taxon>Ktedonobacteria</taxon>
        <taxon>Ktedonobacterales</taxon>
        <taxon>Ktedonobacteraceae</taxon>
        <taxon>Ktedonospora</taxon>
    </lineage>
</organism>
<name>A0A8J3I277_9CHLR</name>
<dbReference type="NCBIfam" id="NF000711">
    <property type="entry name" value="PRK00039.2-1"/>
    <property type="match status" value="1"/>
</dbReference>
<accession>A0A8J3I277</accession>
<dbReference type="SUPFAM" id="SSF53098">
    <property type="entry name" value="Ribonuclease H-like"/>
    <property type="match status" value="1"/>
</dbReference>
<dbReference type="RefSeq" id="WP_220194766.1">
    <property type="nucleotide sequence ID" value="NZ_BNJF01000001.1"/>
</dbReference>
<dbReference type="Pfam" id="PF02075">
    <property type="entry name" value="RuvC"/>
    <property type="match status" value="1"/>
</dbReference>
<dbReference type="InterPro" id="IPR020563">
    <property type="entry name" value="X-over_junc_endoDNase_Mg_BS"/>
</dbReference>
<dbReference type="Proteomes" id="UP000612362">
    <property type="component" value="Unassembled WGS sequence"/>
</dbReference>
<keyword evidence="2 13" id="KW-0963">Cytoplasm</keyword>
<feature type="active site" evidence="13">
    <location>
        <position position="153"/>
    </location>
</feature>
<dbReference type="HAMAP" id="MF_00034">
    <property type="entry name" value="RuvC"/>
    <property type="match status" value="1"/>
</dbReference>
<evidence type="ECO:0000256" key="6">
    <source>
        <dbReference type="ARBA" id="ARBA00022763"/>
    </source>
</evidence>
<keyword evidence="16" id="KW-1185">Reference proteome</keyword>
<evidence type="ECO:0000256" key="5">
    <source>
        <dbReference type="ARBA" id="ARBA00022759"/>
    </source>
</evidence>
<evidence type="ECO:0000256" key="11">
    <source>
        <dbReference type="ARBA" id="ARBA00023204"/>
    </source>
</evidence>
<evidence type="ECO:0000256" key="10">
    <source>
        <dbReference type="ARBA" id="ARBA00023172"/>
    </source>
</evidence>
<dbReference type="EMBL" id="BNJF01000001">
    <property type="protein sequence ID" value="GHO45435.1"/>
    <property type="molecule type" value="Genomic_DNA"/>
</dbReference>
<keyword evidence="8 13" id="KW-0460">Magnesium</keyword>
<protein>
    <recommendedName>
        <fullName evidence="13 14">Crossover junction endodeoxyribonuclease RuvC</fullName>
        <ecNumber evidence="13 14">3.1.21.10</ecNumber>
    </recommendedName>
    <alternativeName>
        <fullName evidence="13">Holliday junction nuclease RuvC</fullName>
    </alternativeName>
    <alternativeName>
        <fullName evidence="13">Holliday junction resolvase RuvC</fullName>
    </alternativeName>
</protein>
<evidence type="ECO:0000256" key="2">
    <source>
        <dbReference type="ARBA" id="ARBA00022490"/>
    </source>
</evidence>
<evidence type="ECO:0000256" key="1">
    <source>
        <dbReference type="ARBA" id="ARBA00009518"/>
    </source>
</evidence>
<feature type="binding site" evidence="13">
    <location>
        <position position="80"/>
    </location>
    <ligand>
        <name>Mg(2+)</name>
        <dbReference type="ChEBI" id="CHEBI:18420"/>
        <label>2</label>
    </ligand>
</feature>
<keyword evidence="11 13" id="KW-0234">DNA repair</keyword>
<sequence>MDTARDQASNPRPRIALGIDPGTAIVGYAVVMAQGSNLSLLACDVITTPAKMPLAQRLQAIYTDLSGIISTFHPQEAAIEELFFAKNARTAMSVGHARGVAMLALANGGLSVAEYKPKQVKLAVTGYGDAPKDQVGEMVRILLKLQAVPRPDDAADAAAIAICHLNTLPLARNFATYTGYNR</sequence>